<dbReference type="RefSeq" id="WP_267903864.1">
    <property type="nucleotide sequence ID" value="NZ_ATTQ01000022.1"/>
</dbReference>
<dbReference type="Proteomes" id="UP000319824">
    <property type="component" value="Unassembled WGS sequence"/>
</dbReference>
<organism evidence="1 2">
    <name type="scientific">Rhizobium mongolense USDA 1844</name>
    <dbReference type="NCBI Taxonomy" id="1079460"/>
    <lineage>
        <taxon>Bacteria</taxon>
        <taxon>Pseudomonadati</taxon>
        <taxon>Pseudomonadota</taxon>
        <taxon>Alphaproteobacteria</taxon>
        <taxon>Hyphomicrobiales</taxon>
        <taxon>Rhizobiaceae</taxon>
        <taxon>Rhizobium/Agrobacterium group</taxon>
        <taxon>Rhizobium</taxon>
    </lineage>
</organism>
<protein>
    <submittedName>
        <fullName evidence="1">Uncharacterized protein</fullName>
    </submittedName>
</protein>
<reference evidence="1 2" key="1">
    <citation type="submission" date="2019-06" db="EMBL/GenBank/DDBJ databases">
        <title>Pac Bio to generate improved reference genome sequences for organisms with transposon mutant libraries (support for FEBA project).</title>
        <authorList>
            <person name="Blow M."/>
        </authorList>
    </citation>
    <scope>NUCLEOTIDE SEQUENCE [LARGE SCALE GENOMIC DNA]</scope>
    <source>
        <strain evidence="1 2">USDA 1844</strain>
    </source>
</reference>
<dbReference type="AlphaFoldDB" id="A0A559SSJ1"/>
<evidence type="ECO:0000313" key="1">
    <source>
        <dbReference type="EMBL" id="TVZ65325.1"/>
    </source>
</evidence>
<name>A0A559SSJ1_9HYPH</name>
<sequence length="43" mass="5107">MTQDLNRIEIDLQRMSEGWTMPSGNSIQMPPIHQCRIWTLKHI</sequence>
<dbReference type="EMBL" id="VISO01000003">
    <property type="protein sequence ID" value="TVZ65325.1"/>
    <property type="molecule type" value="Genomic_DNA"/>
</dbReference>
<accession>A0A559SSJ1</accession>
<gene>
    <name evidence="1" type="ORF">BCL32_5620</name>
</gene>
<evidence type="ECO:0000313" key="2">
    <source>
        <dbReference type="Proteomes" id="UP000319824"/>
    </source>
</evidence>
<comment type="caution">
    <text evidence="1">The sequence shown here is derived from an EMBL/GenBank/DDBJ whole genome shotgun (WGS) entry which is preliminary data.</text>
</comment>
<proteinExistence type="predicted"/>